<keyword evidence="1" id="KW-0812">Transmembrane</keyword>
<reference evidence="2" key="1">
    <citation type="submission" date="2023-06" db="EMBL/GenBank/DDBJ databases">
        <title>Genome-scale phylogeny and comparative genomics of the fungal order Sordariales.</title>
        <authorList>
            <consortium name="Lawrence Berkeley National Laboratory"/>
            <person name="Hensen N."/>
            <person name="Bonometti L."/>
            <person name="Westerberg I."/>
            <person name="Brannstrom I.O."/>
            <person name="Guillou S."/>
            <person name="Cros-Aarteil S."/>
            <person name="Calhoun S."/>
            <person name="Haridas S."/>
            <person name="Kuo A."/>
            <person name="Mondo S."/>
            <person name="Pangilinan J."/>
            <person name="Riley R."/>
            <person name="Labutti K."/>
            <person name="Andreopoulos B."/>
            <person name="Lipzen A."/>
            <person name="Chen C."/>
            <person name="Yanf M."/>
            <person name="Daum C."/>
            <person name="Ng V."/>
            <person name="Clum A."/>
            <person name="Steindorff A."/>
            <person name="Ohm R."/>
            <person name="Martin F."/>
            <person name="Silar P."/>
            <person name="Natvig D."/>
            <person name="Lalanne C."/>
            <person name="Gautier V."/>
            <person name="Ament-Velasquez S.L."/>
            <person name="Kruys A."/>
            <person name="Hutchinson M.I."/>
            <person name="Powell A.J."/>
            <person name="Barry K."/>
            <person name="Miller A.N."/>
            <person name="Grigoriev I.V."/>
            <person name="Debuchy R."/>
            <person name="Gladieux P."/>
            <person name="Thoren M.H."/>
            <person name="Johannesson H."/>
        </authorList>
    </citation>
    <scope>NUCLEOTIDE SEQUENCE</scope>
    <source>
        <strain evidence="2">CBS 540.89</strain>
    </source>
</reference>
<gene>
    <name evidence="2" type="ORF">B0T21DRAFT_365298</name>
</gene>
<evidence type="ECO:0000313" key="3">
    <source>
        <dbReference type="Proteomes" id="UP001172159"/>
    </source>
</evidence>
<organism evidence="2 3">
    <name type="scientific">Apiosordaria backusii</name>
    <dbReference type="NCBI Taxonomy" id="314023"/>
    <lineage>
        <taxon>Eukaryota</taxon>
        <taxon>Fungi</taxon>
        <taxon>Dikarya</taxon>
        <taxon>Ascomycota</taxon>
        <taxon>Pezizomycotina</taxon>
        <taxon>Sordariomycetes</taxon>
        <taxon>Sordariomycetidae</taxon>
        <taxon>Sordariales</taxon>
        <taxon>Lasiosphaeriaceae</taxon>
        <taxon>Apiosordaria</taxon>
    </lineage>
</organism>
<evidence type="ECO:0000256" key="1">
    <source>
        <dbReference type="SAM" id="Phobius"/>
    </source>
</evidence>
<evidence type="ECO:0000313" key="2">
    <source>
        <dbReference type="EMBL" id="KAK0737481.1"/>
    </source>
</evidence>
<keyword evidence="1" id="KW-1133">Transmembrane helix</keyword>
<sequence>MQRVSAIGFIWVGWFCIRDGHLTRLPMLYIFIFTRLIISSTFQRLGYAFLLVTMGFLFGSGWQAIHEKHTQIYLWRIWDRRYYYVSNVIREWPHLTTTHVHP</sequence>
<accession>A0AA40EH14</accession>
<keyword evidence="1" id="KW-0472">Membrane</keyword>
<dbReference type="AlphaFoldDB" id="A0AA40EH14"/>
<feature type="transmembrane region" description="Helical" evidence="1">
    <location>
        <begin position="21"/>
        <end position="38"/>
    </location>
</feature>
<proteinExistence type="predicted"/>
<dbReference type="Proteomes" id="UP001172159">
    <property type="component" value="Unassembled WGS sequence"/>
</dbReference>
<comment type="caution">
    <text evidence="2">The sequence shown here is derived from an EMBL/GenBank/DDBJ whole genome shotgun (WGS) entry which is preliminary data.</text>
</comment>
<protein>
    <submittedName>
        <fullName evidence="2">Uncharacterized protein</fullName>
    </submittedName>
</protein>
<keyword evidence="3" id="KW-1185">Reference proteome</keyword>
<feature type="transmembrane region" description="Helical" evidence="1">
    <location>
        <begin position="45"/>
        <end position="65"/>
    </location>
</feature>
<dbReference type="EMBL" id="JAUKTV010000005">
    <property type="protein sequence ID" value="KAK0737481.1"/>
    <property type="molecule type" value="Genomic_DNA"/>
</dbReference>
<name>A0AA40EH14_9PEZI</name>